<protein>
    <recommendedName>
        <fullName evidence="5">Large ribosomal subunit protein uL11m</fullName>
    </recommendedName>
    <alternativeName>
        <fullName evidence="6">39S ribosomal protein L11, mitochondrial</fullName>
    </alternativeName>
</protein>
<reference evidence="9 10" key="1">
    <citation type="journal article" date="2014" name="Genome Biol. Evol.">
        <title>The genome of the myxosporean Thelohanellus kitauei shows adaptations to nutrient acquisition within its fish host.</title>
        <authorList>
            <person name="Yang Y."/>
            <person name="Xiong J."/>
            <person name="Zhou Z."/>
            <person name="Huo F."/>
            <person name="Miao W."/>
            <person name="Ran C."/>
            <person name="Liu Y."/>
            <person name="Zhang J."/>
            <person name="Feng J."/>
            <person name="Wang M."/>
            <person name="Wang M."/>
            <person name="Wang L."/>
            <person name="Yao B."/>
        </authorList>
    </citation>
    <scope>NUCLEOTIDE SEQUENCE [LARGE SCALE GENOMIC DNA]</scope>
    <source>
        <strain evidence="9">Wuqing</strain>
    </source>
</reference>
<evidence type="ECO:0000259" key="8">
    <source>
        <dbReference type="Pfam" id="PF00298"/>
    </source>
</evidence>
<dbReference type="OrthoDB" id="1091498at2759"/>
<comment type="caution">
    <text evidence="9">The sequence shown here is derived from an EMBL/GenBank/DDBJ whole genome shotgun (WGS) entry which is preliminary data.</text>
</comment>
<evidence type="ECO:0000313" key="9">
    <source>
        <dbReference type="EMBL" id="KII63376.1"/>
    </source>
</evidence>
<evidence type="ECO:0000313" key="10">
    <source>
        <dbReference type="Proteomes" id="UP000031668"/>
    </source>
</evidence>
<dbReference type="GO" id="GO:0005762">
    <property type="term" value="C:mitochondrial large ribosomal subunit"/>
    <property type="evidence" value="ECO:0007669"/>
    <property type="project" value="TreeGrafter"/>
</dbReference>
<dbReference type="InterPro" id="IPR020783">
    <property type="entry name" value="Ribosomal_uL11_C"/>
</dbReference>
<dbReference type="InterPro" id="IPR000911">
    <property type="entry name" value="Ribosomal_uL11"/>
</dbReference>
<dbReference type="AlphaFoldDB" id="A0A0C2MP06"/>
<evidence type="ECO:0000256" key="2">
    <source>
        <dbReference type="ARBA" id="ARBA00022980"/>
    </source>
</evidence>
<evidence type="ECO:0000256" key="7">
    <source>
        <dbReference type="SAM" id="MobiDB-lite"/>
    </source>
</evidence>
<comment type="similarity">
    <text evidence="1">Belongs to the universal ribosomal protein uL11 family.</text>
</comment>
<keyword evidence="2 9" id="KW-0689">Ribosomal protein</keyword>
<dbReference type="GO" id="GO:0070180">
    <property type="term" value="F:large ribosomal subunit rRNA binding"/>
    <property type="evidence" value="ECO:0007669"/>
    <property type="project" value="TreeGrafter"/>
</dbReference>
<sequence>MKLPAGTLQHISLKRSPLTAVGIDIKKFATRFNELTSKYYDNTPIRIFVYYQVLGPTSASFLISAAGISRGAKKPGHVTVGSVTPIQLYEIAKLKSKEPHLKYMDIQSLVRCLADQCRSIGIRIKPHEFHPNNRSKNKPIQGPPIVPISRRKPPPNFFVIK</sequence>
<dbReference type="Proteomes" id="UP000031668">
    <property type="component" value="Unassembled WGS sequence"/>
</dbReference>
<evidence type="ECO:0000256" key="5">
    <source>
        <dbReference type="ARBA" id="ARBA00040104"/>
    </source>
</evidence>
<evidence type="ECO:0000256" key="1">
    <source>
        <dbReference type="ARBA" id="ARBA00010537"/>
    </source>
</evidence>
<dbReference type="SUPFAM" id="SSF46906">
    <property type="entry name" value="Ribosomal protein L11, C-terminal domain"/>
    <property type="match status" value="1"/>
</dbReference>
<dbReference type="InterPro" id="IPR036769">
    <property type="entry name" value="Ribosomal_uL11_C_sf"/>
</dbReference>
<accession>A0A0C2MP06</accession>
<name>A0A0C2MP06_THEKT</name>
<dbReference type="GO" id="GO:0006412">
    <property type="term" value="P:translation"/>
    <property type="evidence" value="ECO:0007669"/>
    <property type="project" value="InterPro"/>
</dbReference>
<dbReference type="Gene3D" id="1.10.10.250">
    <property type="entry name" value="Ribosomal protein L11, C-terminal domain"/>
    <property type="match status" value="1"/>
</dbReference>
<dbReference type="PANTHER" id="PTHR11661">
    <property type="entry name" value="60S RIBOSOMAL PROTEIN L12"/>
    <property type="match status" value="1"/>
</dbReference>
<keyword evidence="10" id="KW-1185">Reference proteome</keyword>
<comment type="subunit">
    <text evidence="4">Component of the mitochondrial ribosome large subunit (39S) which comprises a 16S rRNA and about 50 distinct proteins.</text>
</comment>
<evidence type="ECO:0000256" key="4">
    <source>
        <dbReference type="ARBA" id="ARBA00038782"/>
    </source>
</evidence>
<feature type="region of interest" description="Disordered" evidence="7">
    <location>
        <begin position="128"/>
        <end position="155"/>
    </location>
</feature>
<dbReference type="SMART" id="SM00649">
    <property type="entry name" value="RL11"/>
    <property type="match status" value="1"/>
</dbReference>
<dbReference type="EMBL" id="JWZT01004676">
    <property type="protein sequence ID" value="KII63376.1"/>
    <property type="molecule type" value="Genomic_DNA"/>
</dbReference>
<feature type="domain" description="Large ribosomal subunit protein uL11 C-terminal" evidence="8">
    <location>
        <begin position="56"/>
        <end position="124"/>
    </location>
</feature>
<proteinExistence type="inferred from homology"/>
<dbReference type="Pfam" id="PF00298">
    <property type="entry name" value="Ribosomal_L11"/>
    <property type="match status" value="1"/>
</dbReference>
<organism evidence="9 10">
    <name type="scientific">Thelohanellus kitauei</name>
    <name type="common">Myxosporean</name>
    <dbReference type="NCBI Taxonomy" id="669202"/>
    <lineage>
        <taxon>Eukaryota</taxon>
        <taxon>Metazoa</taxon>
        <taxon>Cnidaria</taxon>
        <taxon>Myxozoa</taxon>
        <taxon>Myxosporea</taxon>
        <taxon>Bivalvulida</taxon>
        <taxon>Platysporina</taxon>
        <taxon>Myxobolidae</taxon>
        <taxon>Thelohanellus</taxon>
    </lineage>
</organism>
<evidence type="ECO:0000256" key="3">
    <source>
        <dbReference type="ARBA" id="ARBA00023274"/>
    </source>
</evidence>
<dbReference type="PANTHER" id="PTHR11661:SF1">
    <property type="entry name" value="LARGE RIBOSOMAL SUBUNIT PROTEIN UL11M"/>
    <property type="match status" value="1"/>
</dbReference>
<keyword evidence="3" id="KW-0687">Ribonucleoprotein</keyword>
<evidence type="ECO:0000256" key="6">
    <source>
        <dbReference type="ARBA" id="ARBA00041455"/>
    </source>
</evidence>
<gene>
    <name evidence="9" type="ORF">RF11_01420</name>
</gene>
<dbReference type="GO" id="GO:0003735">
    <property type="term" value="F:structural constituent of ribosome"/>
    <property type="evidence" value="ECO:0007669"/>
    <property type="project" value="InterPro"/>
</dbReference>